<gene>
    <name evidence="1" type="ORF">MTBBW1_950008</name>
</gene>
<evidence type="ECO:0000313" key="1">
    <source>
        <dbReference type="EMBL" id="SLM33210.1"/>
    </source>
</evidence>
<evidence type="ECO:0008006" key="3">
    <source>
        <dbReference type="Google" id="ProtNLM"/>
    </source>
</evidence>
<sequence>MFHMEFSFLIFLRMYRKLFMSMCQRTWSKFLGITYIADVRHNRIDESLKKNSGDFHMKKFYV</sequence>
<proteinExistence type="predicted"/>
<evidence type="ECO:0000313" key="2">
    <source>
        <dbReference type="Proteomes" id="UP000191931"/>
    </source>
</evidence>
<organism evidence="1 2">
    <name type="scientific">Desulfamplus magnetovallimortis</name>
    <dbReference type="NCBI Taxonomy" id="1246637"/>
    <lineage>
        <taxon>Bacteria</taxon>
        <taxon>Pseudomonadati</taxon>
        <taxon>Thermodesulfobacteriota</taxon>
        <taxon>Desulfobacteria</taxon>
        <taxon>Desulfobacterales</taxon>
        <taxon>Desulfobacteraceae</taxon>
        <taxon>Desulfamplus</taxon>
    </lineage>
</organism>
<keyword evidence="2" id="KW-1185">Reference proteome</keyword>
<dbReference type="EMBL" id="FWEV01000342">
    <property type="protein sequence ID" value="SLM33210.1"/>
    <property type="molecule type" value="Genomic_DNA"/>
</dbReference>
<reference evidence="1 2" key="1">
    <citation type="submission" date="2017-03" db="EMBL/GenBank/DDBJ databases">
        <authorList>
            <person name="Afonso C.L."/>
            <person name="Miller P.J."/>
            <person name="Scott M.A."/>
            <person name="Spackman E."/>
            <person name="Goraichik I."/>
            <person name="Dimitrov K.M."/>
            <person name="Suarez D.L."/>
            <person name="Swayne D.E."/>
        </authorList>
    </citation>
    <scope>NUCLEOTIDE SEQUENCE [LARGE SCALE GENOMIC DNA]</scope>
    <source>
        <strain evidence="1">PRJEB14757</strain>
    </source>
</reference>
<accession>A0A1W1HL70</accession>
<protein>
    <recommendedName>
        <fullName evidence="3">Transposase</fullName>
    </recommendedName>
</protein>
<name>A0A1W1HL70_9BACT</name>
<dbReference type="Proteomes" id="UP000191931">
    <property type="component" value="Unassembled WGS sequence"/>
</dbReference>
<dbReference type="AlphaFoldDB" id="A0A1W1HL70"/>